<evidence type="ECO:0000256" key="1">
    <source>
        <dbReference type="SAM" id="Phobius"/>
    </source>
</evidence>
<feature type="transmembrane region" description="Helical" evidence="1">
    <location>
        <begin position="12"/>
        <end position="36"/>
    </location>
</feature>
<protein>
    <submittedName>
        <fullName evidence="2">Uncharacterized protein</fullName>
    </submittedName>
</protein>
<accession>A0A8J3Z8N5</accession>
<dbReference type="RefSeq" id="WP_204001653.1">
    <property type="nucleotide sequence ID" value="NZ_BOPG01000046.1"/>
</dbReference>
<feature type="transmembrane region" description="Helical" evidence="1">
    <location>
        <begin position="48"/>
        <end position="68"/>
    </location>
</feature>
<evidence type="ECO:0000313" key="3">
    <source>
        <dbReference type="Proteomes" id="UP000612585"/>
    </source>
</evidence>
<dbReference type="Proteomes" id="UP000612585">
    <property type="component" value="Unassembled WGS sequence"/>
</dbReference>
<organism evidence="2 3">
    <name type="scientific">Virgisporangium aurantiacum</name>
    <dbReference type="NCBI Taxonomy" id="175570"/>
    <lineage>
        <taxon>Bacteria</taxon>
        <taxon>Bacillati</taxon>
        <taxon>Actinomycetota</taxon>
        <taxon>Actinomycetes</taxon>
        <taxon>Micromonosporales</taxon>
        <taxon>Micromonosporaceae</taxon>
        <taxon>Virgisporangium</taxon>
    </lineage>
</organism>
<keyword evidence="1" id="KW-0472">Membrane</keyword>
<proteinExistence type="predicted"/>
<evidence type="ECO:0000313" key="2">
    <source>
        <dbReference type="EMBL" id="GIJ59416.1"/>
    </source>
</evidence>
<comment type="caution">
    <text evidence="2">The sequence shown here is derived from an EMBL/GenBank/DDBJ whole genome shotgun (WGS) entry which is preliminary data.</text>
</comment>
<name>A0A8J3Z8N5_9ACTN</name>
<keyword evidence="3" id="KW-1185">Reference proteome</keyword>
<gene>
    <name evidence="2" type="ORF">Vau01_069320</name>
</gene>
<dbReference type="AlphaFoldDB" id="A0A8J3Z8N5"/>
<reference evidence="2" key="1">
    <citation type="submission" date="2021-01" db="EMBL/GenBank/DDBJ databases">
        <title>Whole genome shotgun sequence of Virgisporangium aurantiacum NBRC 16421.</title>
        <authorList>
            <person name="Komaki H."/>
            <person name="Tamura T."/>
        </authorList>
    </citation>
    <scope>NUCLEOTIDE SEQUENCE</scope>
    <source>
        <strain evidence="2">NBRC 16421</strain>
    </source>
</reference>
<sequence>MRAGQGFGRWGFIVGNVLIAFGAPVFVTSLIATVGAGRAGTPTRGEDIGAIAAGALFMIAGLIVTVTIGQVRPAPVVVEPAEPVSPPVRAADWPAASALEPLPLTFNTLDDYYTAPGGVAVADDEPYFPSAPQVPRPRNARAYCEPSVTVTRSTGSRRRPPAG</sequence>
<dbReference type="EMBL" id="BOPG01000046">
    <property type="protein sequence ID" value="GIJ59416.1"/>
    <property type="molecule type" value="Genomic_DNA"/>
</dbReference>
<keyword evidence="1" id="KW-1133">Transmembrane helix</keyword>
<keyword evidence="1" id="KW-0812">Transmembrane</keyword>